<feature type="domain" description="Response regulatory" evidence="2">
    <location>
        <begin position="1"/>
        <end position="112"/>
    </location>
</feature>
<evidence type="ECO:0000313" key="4">
    <source>
        <dbReference type="Proteomes" id="UP001232163"/>
    </source>
</evidence>
<evidence type="ECO:0000256" key="1">
    <source>
        <dbReference type="PROSITE-ProRule" id="PRU00169"/>
    </source>
</evidence>
<dbReference type="InterPro" id="IPR001789">
    <property type="entry name" value="Sig_transdc_resp-reg_receiver"/>
</dbReference>
<evidence type="ECO:0000259" key="2">
    <source>
        <dbReference type="PROSITE" id="PS50110"/>
    </source>
</evidence>
<dbReference type="InterPro" id="IPR052893">
    <property type="entry name" value="TCS_response_regulator"/>
</dbReference>
<dbReference type="PANTHER" id="PTHR44520">
    <property type="entry name" value="RESPONSE REGULATOR RCP1-RELATED"/>
    <property type="match status" value="1"/>
</dbReference>
<accession>A0ABT9MHU4</accession>
<proteinExistence type="predicted"/>
<dbReference type="InterPro" id="IPR011006">
    <property type="entry name" value="CheY-like_superfamily"/>
</dbReference>
<dbReference type="SUPFAM" id="SSF52172">
    <property type="entry name" value="CheY-like"/>
    <property type="match status" value="1"/>
</dbReference>
<organism evidence="3 4">
    <name type="scientific">Deinococcus enclensis</name>
    <dbReference type="NCBI Taxonomy" id="1049582"/>
    <lineage>
        <taxon>Bacteria</taxon>
        <taxon>Thermotogati</taxon>
        <taxon>Deinococcota</taxon>
        <taxon>Deinococci</taxon>
        <taxon>Deinococcales</taxon>
        <taxon>Deinococcaceae</taxon>
        <taxon>Deinococcus</taxon>
    </lineage>
</organism>
<comment type="caution">
    <text evidence="3">The sequence shown here is derived from an EMBL/GenBank/DDBJ whole genome shotgun (WGS) entry which is preliminary data.</text>
</comment>
<keyword evidence="1" id="KW-0597">Phosphoprotein</keyword>
<dbReference type="CDD" id="cd17557">
    <property type="entry name" value="REC_Rcp-like"/>
    <property type="match status" value="1"/>
</dbReference>
<gene>
    <name evidence="3" type="ORF">QO006_003627</name>
</gene>
<dbReference type="Pfam" id="PF00072">
    <property type="entry name" value="Response_reg"/>
    <property type="match status" value="1"/>
</dbReference>
<protein>
    <submittedName>
        <fullName evidence="3">CheY-like chemotaxis protein</fullName>
    </submittedName>
</protein>
<keyword evidence="4" id="KW-1185">Reference proteome</keyword>
<name>A0ABT9MHU4_9DEIO</name>
<dbReference type="PROSITE" id="PS50110">
    <property type="entry name" value="RESPONSE_REGULATORY"/>
    <property type="match status" value="1"/>
</dbReference>
<evidence type="ECO:0000313" key="3">
    <source>
        <dbReference type="EMBL" id="MDP9766163.1"/>
    </source>
</evidence>
<feature type="modified residue" description="4-aspartylphosphate" evidence="1">
    <location>
        <position position="45"/>
    </location>
</feature>
<dbReference type="SMART" id="SM00448">
    <property type="entry name" value="REC"/>
    <property type="match status" value="1"/>
</dbReference>
<dbReference type="PANTHER" id="PTHR44520:SF2">
    <property type="entry name" value="RESPONSE REGULATOR RCP1"/>
    <property type="match status" value="1"/>
</dbReference>
<dbReference type="EMBL" id="JAURUR010000020">
    <property type="protein sequence ID" value="MDP9766163.1"/>
    <property type="molecule type" value="Genomic_DNA"/>
</dbReference>
<sequence>MDRLLAAEALAEVCPECILETYASGQEALTHLRRAIPLPDVLLLDINMPGMTGFDVLTAMKTDPRLSLIPVVMFTTSNAAADIRQAYTLHASSYVVKAASFMAFLEQVEAFLGYWRLNQRALT</sequence>
<reference evidence="3 4" key="1">
    <citation type="submission" date="2023-07" db="EMBL/GenBank/DDBJ databases">
        <title>Genomic Encyclopedia of Type Strains, Phase IV (KMG-IV): sequencing the most valuable type-strain genomes for metagenomic binning, comparative biology and taxonomic classification.</title>
        <authorList>
            <person name="Goeker M."/>
        </authorList>
    </citation>
    <scope>NUCLEOTIDE SEQUENCE [LARGE SCALE GENOMIC DNA]</scope>
    <source>
        <strain evidence="3 4">NIO-1023</strain>
    </source>
</reference>
<dbReference type="Gene3D" id="3.40.50.2300">
    <property type="match status" value="1"/>
</dbReference>
<dbReference type="Proteomes" id="UP001232163">
    <property type="component" value="Unassembled WGS sequence"/>
</dbReference>